<accession>A0A075I3J3</accession>
<sequence length="432" mass="47108">MNASHGTGTYWSIPIPLHVVEGLGSMGLDDKSIIEYSSNCLSVGYNILQMQGNLISTDQLSKVMNEGNQKVQDSKEAILDNLQEFCQTLIELREESISKQNSELSSLLTEILSKAQDSQQQLTDSTNKNSIQSLVGETVTTVMDELRTDILKALDISVKDSTGAGIVHVIQTAMMTLHENQVKMNNSLTMQTEAMKEALGLNSLLKEAKAKRQGQGYEFEDLITEQLTIVAGNFNDTVESVGTDTDNIGSSKVGDNKITISPSSGIIGCIAVEVKSGAFTLSGKNSIQSQLQTAMINQGALASIGIVSSKGAPKSLERVGYIRPQMNMHILVVDVDDDEFFSLKILYPVVRTLLIANAKILSAADNSVDHQQMIEICEENIIKLTNLNRLRRNLRQQISTTAMDIAAELSVLQNELTESFLTLISLHRGGPE</sequence>
<dbReference type="EMBL" id="KF901212">
    <property type="protein sequence ID" value="AIF22529.1"/>
    <property type="molecule type" value="Genomic_DNA"/>
</dbReference>
<protein>
    <submittedName>
        <fullName evidence="1">Uncharacterized protein</fullName>
    </submittedName>
</protein>
<name>A0A075I3J3_9EURY</name>
<dbReference type="AlphaFoldDB" id="A0A075I3J3"/>
<reference evidence="1" key="1">
    <citation type="journal article" date="2014" name="Genome Biol. Evol.">
        <title>Pangenome evidence for extensive interdomain horizontal transfer affecting lineage core and shell genes in uncultured planktonic thaumarchaeota and euryarchaeota.</title>
        <authorList>
            <person name="Deschamps P."/>
            <person name="Zivanovic Y."/>
            <person name="Moreira D."/>
            <person name="Rodriguez-Valera F."/>
            <person name="Lopez-Garcia P."/>
        </authorList>
    </citation>
    <scope>NUCLEOTIDE SEQUENCE</scope>
</reference>
<organism evidence="1">
    <name type="scientific">uncultured marine group II/III euryarchaeote SAT1000_09_G02</name>
    <dbReference type="NCBI Taxonomy" id="1456557"/>
    <lineage>
        <taxon>Archaea</taxon>
        <taxon>Methanobacteriati</taxon>
        <taxon>Methanobacteriota</taxon>
        <taxon>environmental samples</taxon>
    </lineage>
</organism>
<evidence type="ECO:0000313" key="1">
    <source>
        <dbReference type="EMBL" id="AIF22529.1"/>
    </source>
</evidence>
<proteinExistence type="predicted"/>